<dbReference type="Proteomes" id="UP000542353">
    <property type="component" value="Unassembled WGS sequence"/>
</dbReference>
<keyword evidence="2" id="KW-1185">Reference proteome</keyword>
<evidence type="ECO:0000313" key="1">
    <source>
        <dbReference type="EMBL" id="MBB5049442.1"/>
    </source>
</evidence>
<sequence length="92" mass="9846">MPQMKPRPPCDSVSRHYPLARLKAIASEQRASAATDPALRQDWEELAIEWHLLASLSAATSAPAAAPAKDPTQVVSYIENLSGAMHGVIGNN</sequence>
<name>A0A7W8E0Z1_9BRAD</name>
<dbReference type="RefSeq" id="WP_246433042.1">
    <property type="nucleotide sequence ID" value="NZ_JACHIH010000036.1"/>
</dbReference>
<protein>
    <submittedName>
        <fullName evidence="1">Arginyl-tRNA synthetase</fullName>
    </submittedName>
</protein>
<gene>
    <name evidence="1" type="ORF">HNR60_004220</name>
</gene>
<accession>A0A7W8E0Z1</accession>
<comment type="caution">
    <text evidence="1">The sequence shown here is derived from an EMBL/GenBank/DDBJ whole genome shotgun (WGS) entry which is preliminary data.</text>
</comment>
<evidence type="ECO:0000313" key="2">
    <source>
        <dbReference type="Proteomes" id="UP000542353"/>
    </source>
</evidence>
<proteinExistence type="predicted"/>
<dbReference type="EMBL" id="JACHIH010000036">
    <property type="protein sequence ID" value="MBB5049442.1"/>
    <property type="molecule type" value="Genomic_DNA"/>
</dbReference>
<keyword evidence="1" id="KW-0030">Aminoacyl-tRNA synthetase</keyword>
<dbReference type="AlphaFoldDB" id="A0A7W8E0Z1"/>
<dbReference type="GO" id="GO:0004812">
    <property type="term" value="F:aminoacyl-tRNA ligase activity"/>
    <property type="evidence" value="ECO:0007669"/>
    <property type="project" value="UniProtKB-KW"/>
</dbReference>
<reference evidence="1 2" key="1">
    <citation type="submission" date="2020-08" db="EMBL/GenBank/DDBJ databases">
        <title>Genomic Encyclopedia of Type Strains, Phase IV (KMG-IV): sequencing the most valuable type-strain genomes for metagenomic binning, comparative biology and taxonomic classification.</title>
        <authorList>
            <person name="Goeker M."/>
        </authorList>
    </citation>
    <scope>NUCLEOTIDE SEQUENCE [LARGE SCALE GENOMIC DNA]</scope>
    <source>
        <strain evidence="1 2">DSM 12706</strain>
    </source>
</reference>
<organism evidence="1 2">
    <name type="scientific">Rhodopseudomonas rhenobacensis</name>
    <dbReference type="NCBI Taxonomy" id="87461"/>
    <lineage>
        <taxon>Bacteria</taxon>
        <taxon>Pseudomonadati</taxon>
        <taxon>Pseudomonadota</taxon>
        <taxon>Alphaproteobacteria</taxon>
        <taxon>Hyphomicrobiales</taxon>
        <taxon>Nitrobacteraceae</taxon>
        <taxon>Rhodopseudomonas</taxon>
    </lineage>
</organism>
<keyword evidence="1" id="KW-0436">Ligase</keyword>